<dbReference type="GO" id="GO:0004523">
    <property type="term" value="F:RNA-DNA hybrid ribonuclease activity"/>
    <property type="evidence" value="ECO:0007669"/>
    <property type="project" value="InterPro"/>
</dbReference>
<feature type="compositionally biased region" description="Low complexity" evidence="1">
    <location>
        <begin position="454"/>
        <end position="475"/>
    </location>
</feature>
<sequence length="1812" mass="197922">MLKARKTAVFTVPSDLPAEINYRDAAGEAIMLTRCLGGLVPDVADDLVRRRGLGCISLRSVCSILRPWMTGSRLGCFRQSLRLFLYNAETWTLTDGLERQLDAAHAAMLGPSSETSAALYTRARLMRPSDLLRGRRLRLAGHVIRSEARCPEVLLLKLQGQRTRGQGRTARYPDRRLTDAGTRTKLGPMASNRSNQPAVDDTVPPASAGAVDSAAIPPATIGDASARPVEPTLSGASEKTPATPAAKQLSTTSGAARRRLNKARRAKEGGSLTGARGQRPAAAEASQSGAVAEEGLEPTEVPAQDREADAAGRVDSPPEECSTDPRASYADAAKRQPAVVILGKDARLSPDQLKQRGRAPRTKRHRIWVPARSVVTSADELRKGLLAVNRELPAAGLVVHDTLKRTDGTGFTAILGLSDAWMRRYPHGSFINVGLWKLRIRSYEADPPRGSEQGGRNAEAAGAEARASAQAAKANRPARQHGRAGKAERAAEGGGDRRPARSTKRRGLYQRAAEAVRTAKITQLRREVAGTPRRTSSSREGGDVPAGPNPSGQGRLETDPPAQAAGCSRALGQSEAEDPVAGGRRAANAAYCLPTNRGPFAEEEPMDTGDPDPKLINTQHCVAASVNLMRTTEQQLPGLVFVQEPWMTKAKKALVVLAQIRRAVGTTWGLTPRKLWWIYTAIIRPSISYASLVWASGLSVKSNLDALYKIQGRACRMTMGAPPSTPFEGMNAFLCAPPLDIYIKGEAAKSTRRLLDAGVAFKKVRAFKKRSLIPHSDLCLKALEECGGLNILTDSIPATLLLSQRYKVTIQPRHEASDSWSDSEVHCYTDGSMRHGLSGFGACVFFKGEVVWSYSQHTGLNSSVFQSEVLAISSCAAELRRRQLSGRKFIFHSDSQAALRALCRSTASSRSVLDCNTQLNGLALGNQVELRWIPGHAGFLGNERADLLAKAGSAGALLGPGPGAPIPASVINSRVKRWADSEHLRRLNRRDLRAVSMALSGHGCFSRHRFLQGQVPEERCPFCRSGSENAEHFICHCPVFTRARLTHLGPNPVLSDVCRPESIPLLARYLRDTGRADFFPTVGEEDRAAGETDGRWSPGASGMGGLLRLLAASAGRPLQLSQPLLALMLGSTMAWLLVITLQSQERIRSINAIELERGHAKQAVLNPSEAAAVTTKATTAADLARSLKTLPPSKDRVMCKSFDELRNLDFQQTALQDALCSGVKAYEKKNNGFPLCRLPNPFDERILGIVRSGSATADLLDMSNTKMKMFVYAEKDAISEAIKKHHIWESNLVHATMRLAQKVPDVTFLDAGCNIGVYSLLAARLGLPVVSLDANIRNLLRLRLSLTASALDTVLVWNFISSGDQLSYLNFPRDCNVGGATKFGRAIADTIPVMPVRSERLCDHIKTKNVVIKLDIEGGEADFLRTSGCLFSQFNVAAVQMEFLQMHMQGNDRATIVEFFTTRNYTLWESVSFKPLNVTTMKATDVIWIHENFKYLVHPRKQHLNETAATKQVKPKTTCFKVKFLQEELDRICTLNPNPAICRIATISHLDRSEFKTARLRHPTGYITMMVHPSWDLISQAIISNNVWESEQTNFIRSALELLPGAGLLDVGSQLGAYSLHAAQMGRQAVAIDAFYQNSIRLFASVTANGFQDRVRVYWNALGLKSNGKMNMLLPSTCNTGGGRPENKDSSSISDFIDVRTALLDEIVIGDGCFSGVSELVVKVDMESHEWLVKATGTKVFKRFKVSVIMMEWEGTKIHHSDIAPGIIEFYKSLGLLPHNLVGTRLVRLGEDFKSWPWDVFWATKEFAAKKV</sequence>
<dbReference type="PANTHER" id="PTHR34203">
    <property type="entry name" value="METHYLTRANSFERASE, FKBM FAMILY PROTEIN"/>
    <property type="match status" value="1"/>
</dbReference>
<dbReference type="CDD" id="cd09276">
    <property type="entry name" value="Rnase_HI_RT_non_LTR"/>
    <property type="match status" value="1"/>
</dbReference>
<dbReference type="InterPro" id="IPR029063">
    <property type="entry name" value="SAM-dependent_MTases_sf"/>
</dbReference>
<dbReference type="Gene3D" id="3.40.50.150">
    <property type="entry name" value="Vaccinia Virus protein VP39"/>
    <property type="match status" value="2"/>
</dbReference>
<evidence type="ECO:0000313" key="4">
    <source>
        <dbReference type="WBParaSite" id="maker-uti_cns_0046019-snap-gene-0.5-mRNA-1"/>
    </source>
</evidence>
<dbReference type="WBParaSite" id="maker-uti_cns_0046019-snap-gene-0.5-mRNA-1">
    <property type="protein sequence ID" value="maker-uti_cns_0046019-snap-gene-0.5-mRNA-1"/>
    <property type="gene ID" value="maker-uti_cns_0046019-snap-gene-0.5"/>
</dbReference>
<dbReference type="SUPFAM" id="SSF53335">
    <property type="entry name" value="S-adenosyl-L-methionine-dependent methyltransferases"/>
    <property type="match status" value="2"/>
</dbReference>
<dbReference type="Pfam" id="PF00075">
    <property type="entry name" value="RNase_H"/>
    <property type="match status" value="1"/>
</dbReference>
<dbReference type="InterPro" id="IPR002156">
    <property type="entry name" value="RNaseH_domain"/>
</dbReference>
<name>A0A1I8J6K7_9PLAT</name>
<dbReference type="InterPro" id="IPR052514">
    <property type="entry name" value="SAM-dependent_MTase"/>
</dbReference>
<feature type="compositionally biased region" description="Basic residues" evidence="1">
    <location>
        <begin position="256"/>
        <end position="265"/>
    </location>
</feature>
<dbReference type="Proteomes" id="UP000095280">
    <property type="component" value="Unplaced"/>
</dbReference>
<protein>
    <submittedName>
        <fullName evidence="4">RNase H domain-containing protein</fullName>
    </submittedName>
</protein>
<dbReference type="InterPro" id="IPR036397">
    <property type="entry name" value="RNaseH_sf"/>
</dbReference>
<dbReference type="PANTHER" id="PTHR34203:SF15">
    <property type="entry name" value="SLL1173 PROTEIN"/>
    <property type="match status" value="1"/>
</dbReference>
<feature type="region of interest" description="Disordered" evidence="1">
    <location>
        <begin position="446"/>
        <end position="581"/>
    </location>
</feature>
<dbReference type="Gene3D" id="3.30.420.10">
    <property type="entry name" value="Ribonuclease H-like superfamily/Ribonuclease H"/>
    <property type="match status" value="1"/>
</dbReference>
<dbReference type="InterPro" id="IPR012337">
    <property type="entry name" value="RNaseH-like_sf"/>
</dbReference>
<feature type="compositionally biased region" description="Basic and acidic residues" evidence="1">
    <location>
        <begin position="485"/>
        <end position="499"/>
    </location>
</feature>
<dbReference type="PROSITE" id="PS50879">
    <property type="entry name" value="RNASE_H_1"/>
    <property type="match status" value="1"/>
</dbReference>
<feature type="compositionally biased region" description="Basic and acidic residues" evidence="1">
    <location>
        <begin position="303"/>
        <end position="312"/>
    </location>
</feature>
<dbReference type="SUPFAM" id="SSF53098">
    <property type="entry name" value="Ribonuclease H-like"/>
    <property type="match status" value="1"/>
</dbReference>
<evidence type="ECO:0000256" key="1">
    <source>
        <dbReference type="SAM" id="MobiDB-lite"/>
    </source>
</evidence>
<accession>A0A1I8J6K7</accession>
<keyword evidence="3" id="KW-1185">Reference proteome</keyword>
<feature type="region of interest" description="Disordered" evidence="1">
    <location>
        <begin position="160"/>
        <end position="335"/>
    </location>
</feature>
<dbReference type="GO" id="GO:0003676">
    <property type="term" value="F:nucleic acid binding"/>
    <property type="evidence" value="ECO:0007669"/>
    <property type="project" value="InterPro"/>
</dbReference>
<evidence type="ECO:0000313" key="3">
    <source>
        <dbReference type="Proteomes" id="UP000095280"/>
    </source>
</evidence>
<proteinExistence type="predicted"/>
<feature type="compositionally biased region" description="Low complexity" evidence="1">
    <location>
        <begin position="281"/>
        <end position="293"/>
    </location>
</feature>
<feature type="domain" description="RNase H type-1" evidence="2">
    <location>
        <begin position="821"/>
        <end position="954"/>
    </location>
</feature>
<organism evidence="3 4">
    <name type="scientific">Macrostomum lignano</name>
    <dbReference type="NCBI Taxonomy" id="282301"/>
    <lineage>
        <taxon>Eukaryota</taxon>
        <taxon>Metazoa</taxon>
        <taxon>Spiralia</taxon>
        <taxon>Lophotrochozoa</taxon>
        <taxon>Platyhelminthes</taxon>
        <taxon>Rhabditophora</taxon>
        <taxon>Macrostomorpha</taxon>
        <taxon>Macrostomida</taxon>
        <taxon>Macrostomidae</taxon>
        <taxon>Macrostomum</taxon>
    </lineage>
</organism>
<reference evidence="4" key="1">
    <citation type="submission" date="2016-11" db="UniProtKB">
        <authorList>
            <consortium name="WormBaseParasite"/>
        </authorList>
    </citation>
    <scope>IDENTIFICATION</scope>
</reference>
<feature type="compositionally biased region" description="Low complexity" evidence="1">
    <location>
        <begin position="160"/>
        <end position="169"/>
    </location>
</feature>
<evidence type="ECO:0000259" key="2">
    <source>
        <dbReference type="PROSITE" id="PS50879"/>
    </source>
</evidence>